<dbReference type="SUPFAM" id="SSF54373">
    <property type="entry name" value="FAD-linked reductases, C-terminal domain"/>
    <property type="match status" value="1"/>
</dbReference>
<dbReference type="Gene3D" id="3.30.9.10">
    <property type="entry name" value="D-Amino Acid Oxidase, subunit A, domain 2"/>
    <property type="match status" value="1"/>
</dbReference>
<dbReference type="Gene3D" id="3.50.50.60">
    <property type="entry name" value="FAD/NAD(P)-binding domain"/>
    <property type="match status" value="2"/>
</dbReference>
<dbReference type="SUPFAM" id="SSF51905">
    <property type="entry name" value="FAD/NAD(P)-binding domain"/>
    <property type="match status" value="1"/>
</dbReference>
<feature type="domain" description="FAD dependent oxidoreductase" evidence="3">
    <location>
        <begin position="2"/>
        <end position="400"/>
    </location>
</feature>
<reference evidence="5" key="1">
    <citation type="submission" date="2018-07" db="EMBL/GenBank/DDBJ databases">
        <authorList>
            <person name="Kim H."/>
        </authorList>
    </citation>
    <scope>NUCLEOTIDE SEQUENCE [LARGE SCALE GENOMIC DNA]</scope>
    <source>
        <strain evidence="5">F02</strain>
    </source>
</reference>
<dbReference type="RefSeq" id="WP_114561988.1">
    <property type="nucleotide sequence ID" value="NZ_CP031124.1"/>
</dbReference>
<evidence type="ECO:0000313" key="4">
    <source>
        <dbReference type="EMBL" id="AXF84718.1"/>
    </source>
</evidence>
<evidence type="ECO:0000259" key="3">
    <source>
        <dbReference type="Pfam" id="PF01266"/>
    </source>
</evidence>
<protein>
    <submittedName>
        <fullName evidence="4">D-amino acid dehydrogenase 1</fullName>
        <ecNumber evidence="4">1.4.99.-</ecNumber>
    </submittedName>
</protein>
<dbReference type="InterPro" id="IPR036188">
    <property type="entry name" value="FAD/NAD-bd_sf"/>
</dbReference>
<dbReference type="GO" id="GO:0055130">
    <property type="term" value="P:D-alanine catabolic process"/>
    <property type="evidence" value="ECO:0007669"/>
    <property type="project" value="TreeGrafter"/>
</dbReference>
<proteinExistence type="inferred from homology"/>
<dbReference type="EC" id="1.4.99.-" evidence="4"/>
<dbReference type="Pfam" id="PF01266">
    <property type="entry name" value="DAO"/>
    <property type="match status" value="1"/>
</dbReference>
<dbReference type="PANTHER" id="PTHR13847">
    <property type="entry name" value="SARCOSINE DEHYDROGENASE-RELATED"/>
    <property type="match status" value="1"/>
</dbReference>
<dbReference type="PANTHER" id="PTHR13847:SF280">
    <property type="entry name" value="D-AMINO ACID DEHYDROGENASE"/>
    <property type="match status" value="1"/>
</dbReference>
<keyword evidence="5" id="KW-1185">Reference proteome</keyword>
<name>A0A345D8N0_9BURK</name>
<dbReference type="EMBL" id="CP031124">
    <property type="protein sequence ID" value="AXF84718.1"/>
    <property type="molecule type" value="Genomic_DNA"/>
</dbReference>
<sequence>MKVIVLGAGVVGVTTAYHLAQAGCEVTVIDRQAAAASETSYGNAGLITPGDSFAWASPAALKTFVSSLVKPDMGIKVKPNLDPRFIAWTLKFLGQCTAKKALENTEKKLRLSVYAREQMALLAEKTGVQFDRVQKGVLYFYRSQETLDHGVSHMQFMADKGLPIEVLDREGLVRHDSGLKHSANQLAGGILCGVDQTGDSCKFSRNLAAWCESNMGVRFNWGTSIKTIETTGDKVTKIVTDKGGFTADAYILATGCDSPLLLSEIGVKLALYPVKGYSITAKITDETAAPIMGGVDDDKLIAYSRLGDRIRVACTAEFAGWDRTHTPADFKTVLKTINELFPNAADYEGAERWAGLRPMTPSSVPVIGRTRKYSNLLLNTGHGHVGWTMSCGSGKVVTDLLLGRTPEMDTAGLIFKG</sequence>
<dbReference type="InterPro" id="IPR006076">
    <property type="entry name" value="FAD-dep_OxRdtase"/>
</dbReference>
<dbReference type="NCBIfam" id="NF001933">
    <property type="entry name" value="PRK00711.1"/>
    <property type="match status" value="1"/>
</dbReference>
<comment type="similarity">
    <text evidence="1">Belongs to the DadA oxidoreductase family.</text>
</comment>
<dbReference type="GO" id="GO:0008718">
    <property type="term" value="F:D-amino-acid dehydrogenase activity"/>
    <property type="evidence" value="ECO:0007669"/>
    <property type="project" value="TreeGrafter"/>
</dbReference>
<dbReference type="AlphaFoldDB" id="A0A345D8N0"/>
<dbReference type="KEGG" id="hyf:DTO96_100428"/>
<dbReference type="GO" id="GO:0005886">
    <property type="term" value="C:plasma membrane"/>
    <property type="evidence" value="ECO:0007669"/>
    <property type="project" value="TreeGrafter"/>
</dbReference>
<organism evidence="4 5">
    <name type="scientific">Ephemeroptericola cinctiostellae</name>
    <dbReference type="NCBI Taxonomy" id="2268024"/>
    <lineage>
        <taxon>Bacteria</taxon>
        <taxon>Pseudomonadati</taxon>
        <taxon>Pseudomonadota</taxon>
        <taxon>Betaproteobacteria</taxon>
        <taxon>Burkholderiales</taxon>
        <taxon>Burkholderiaceae</taxon>
        <taxon>Ephemeroptericola</taxon>
    </lineage>
</organism>
<evidence type="ECO:0000256" key="2">
    <source>
        <dbReference type="ARBA" id="ARBA00023002"/>
    </source>
</evidence>
<evidence type="ECO:0000256" key="1">
    <source>
        <dbReference type="ARBA" id="ARBA00009410"/>
    </source>
</evidence>
<accession>A0A345D8N0</accession>
<gene>
    <name evidence="4" type="primary">dadA1</name>
    <name evidence="4" type="ORF">DTO96_100428</name>
</gene>
<dbReference type="OrthoDB" id="18526at2"/>
<dbReference type="Proteomes" id="UP000252182">
    <property type="component" value="Chromosome"/>
</dbReference>
<keyword evidence="2 4" id="KW-0560">Oxidoreductase</keyword>
<dbReference type="GO" id="GO:0005737">
    <property type="term" value="C:cytoplasm"/>
    <property type="evidence" value="ECO:0007669"/>
    <property type="project" value="TreeGrafter"/>
</dbReference>
<evidence type="ECO:0000313" key="5">
    <source>
        <dbReference type="Proteomes" id="UP000252182"/>
    </source>
</evidence>